<evidence type="ECO:0000256" key="3">
    <source>
        <dbReference type="SAM" id="MobiDB-lite"/>
    </source>
</evidence>
<feature type="domain" description="Reverse transcriptase" evidence="4">
    <location>
        <begin position="395"/>
        <end position="575"/>
    </location>
</feature>
<dbReference type="Gene3D" id="1.10.340.70">
    <property type="match status" value="1"/>
</dbReference>
<feature type="region of interest" description="Disordered" evidence="3">
    <location>
        <begin position="118"/>
        <end position="138"/>
    </location>
</feature>
<evidence type="ECO:0000256" key="1">
    <source>
        <dbReference type="ARBA" id="ARBA00012493"/>
    </source>
</evidence>
<dbReference type="EMBL" id="VUJU01006638">
    <property type="protein sequence ID" value="KAF0748006.1"/>
    <property type="molecule type" value="Genomic_DNA"/>
</dbReference>
<dbReference type="SUPFAM" id="SSF56672">
    <property type="entry name" value="DNA/RNA polymerases"/>
    <property type="match status" value="1"/>
</dbReference>
<dbReference type="InterPro" id="IPR050951">
    <property type="entry name" value="Retrovirus_Pol_polyprotein"/>
</dbReference>
<dbReference type="Pfam" id="PF00078">
    <property type="entry name" value="RVT_1"/>
    <property type="match status" value="1"/>
</dbReference>
<dbReference type="InterPro" id="IPR041577">
    <property type="entry name" value="RT_RNaseH_2"/>
</dbReference>
<evidence type="ECO:0000259" key="5">
    <source>
        <dbReference type="PROSITE" id="PS50994"/>
    </source>
</evidence>
<feature type="domain" description="Integrase catalytic" evidence="5">
    <location>
        <begin position="942"/>
        <end position="1044"/>
    </location>
</feature>
<dbReference type="GO" id="GO:0042575">
    <property type="term" value="C:DNA polymerase complex"/>
    <property type="evidence" value="ECO:0007669"/>
    <property type="project" value="UniProtKB-ARBA"/>
</dbReference>
<dbReference type="InterPro" id="IPR036397">
    <property type="entry name" value="RNaseH_sf"/>
</dbReference>
<proteinExistence type="predicted"/>
<dbReference type="Gene3D" id="3.30.70.270">
    <property type="match status" value="2"/>
</dbReference>
<dbReference type="InterPro" id="IPR043502">
    <property type="entry name" value="DNA/RNA_pol_sf"/>
</dbReference>
<dbReference type="Gene3D" id="3.10.10.10">
    <property type="entry name" value="HIV Type 1 Reverse Transcriptase, subunit A, domain 1"/>
    <property type="match status" value="1"/>
</dbReference>
<dbReference type="FunFam" id="3.30.70.270:FF:000020">
    <property type="entry name" value="Transposon Tf2-6 polyprotein-like Protein"/>
    <property type="match status" value="1"/>
</dbReference>
<dbReference type="InterPro" id="IPR041588">
    <property type="entry name" value="Integrase_H2C2"/>
</dbReference>
<dbReference type="EC" id="2.7.7.49" evidence="1"/>
<evidence type="ECO:0000313" key="7">
    <source>
        <dbReference type="Proteomes" id="UP000478052"/>
    </source>
</evidence>
<evidence type="ECO:0000259" key="4">
    <source>
        <dbReference type="PROSITE" id="PS50878"/>
    </source>
</evidence>
<dbReference type="CDD" id="cd01647">
    <property type="entry name" value="RT_LTR"/>
    <property type="match status" value="1"/>
</dbReference>
<dbReference type="CDD" id="cd09274">
    <property type="entry name" value="RNase_HI_RT_Ty3"/>
    <property type="match status" value="1"/>
</dbReference>
<keyword evidence="2" id="KW-0511">Multifunctional enzyme</keyword>
<dbReference type="GO" id="GO:0015074">
    <property type="term" value="P:DNA integration"/>
    <property type="evidence" value="ECO:0007669"/>
    <property type="project" value="InterPro"/>
</dbReference>
<dbReference type="InterPro" id="IPR001584">
    <property type="entry name" value="Integrase_cat-core"/>
</dbReference>
<dbReference type="SUPFAM" id="SSF53098">
    <property type="entry name" value="Ribonuclease H-like"/>
    <property type="match status" value="1"/>
</dbReference>
<evidence type="ECO:0000256" key="2">
    <source>
        <dbReference type="ARBA" id="ARBA00023268"/>
    </source>
</evidence>
<dbReference type="PROSITE" id="PS50994">
    <property type="entry name" value="INTEGRASE"/>
    <property type="match status" value="1"/>
</dbReference>
<protein>
    <recommendedName>
        <fullName evidence="1">RNA-directed DNA polymerase</fullName>
        <ecNumber evidence="1">2.7.7.49</ecNumber>
    </recommendedName>
</protein>
<dbReference type="SUPFAM" id="SSF52949">
    <property type="entry name" value="Macro domain-like"/>
    <property type="match status" value="1"/>
</dbReference>
<dbReference type="FunFam" id="1.10.340.70:FF:000001">
    <property type="entry name" value="Retrovirus-related Pol polyprotein from transposon gypsy-like Protein"/>
    <property type="match status" value="1"/>
</dbReference>
<organism evidence="6 7">
    <name type="scientific">Aphis craccivora</name>
    <name type="common">Cowpea aphid</name>
    <dbReference type="NCBI Taxonomy" id="307492"/>
    <lineage>
        <taxon>Eukaryota</taxon>
        <taxon>Metazoa</taxon>
        <taxon>Ecdysozoa</taxon>
        <taxon>Arthropoda</taxon>
        <taxon>Hexapoda</taxon>
        <taxon>Insecta</taxon>
        <taxon>Pterygota</taxon>
        <taxon>Neoptera</taxon>
        <taxon>Paraneoptera</taxon>
        <taxon>Hemiptera</taxon>
        <taxon>Sternorrhyncha</taxon>
        <taxon>Aphidomorpha</taxon>
        <taxon>Aphidoidea</taxon>
        <taxon>Aphididae</taxon>
        <taxon>Aphidini</taxon>
        <taxon>Aphis</taxon>
        <taxon>Aphis</taxon>
    </lineage>
</organism>
<dbReference type="InterPro" id="IPR012337">
    <property type="entry name" value="RNaseH-like_sf"/>
</dbReference>
<reference evidence="6 7" key="1">
    <citation type="submission" date="2019-08" db="EMBL/GenBank/DDBJ databases">
        <title>Whole genome of Aphis craccivora.</title>
        <authorList>
            <person name="Voronova N.V."/>
            <person name="Shulinski R.S."/>
            <person name="Bandarenka Y.V."/>
            <person name="Zhorov D.G."/>
            <person name="Warner D."/>
        </authorList>
    </citation>
    <scope>NUCLEOTIDE SEQUENCE [LARGE SCALE GENOMIC DNA]</scope>
    <source>
        <strain evidence="6">180601</strain>
        <tissue evidence="6">Whole Body</tissue>
    </source>
</reference>
<gene>
    <name evidence="6" type="ORF">FWK35_00034718</name>
</gene>
<name>A0A6G0Y2T5_APHCR</name>
<dbReference type="Pfam" id="PF17921">
    <property type="entry name" value="Integrase_H2C2"/>
    <property type="match status" value="1"/>
</dbReference>
<dbReference type="InterPro" id="IPR043128">
    <property type="entry name" value="Rev_trsase/Diguanyl_cyclase"/>
</dbReference>
<keyword evidence="7" id="KW-1185">Reference proteome</keyword>
<dbReference type="OrthoDB" id="6623710at2759"/>
<dbReference type="InterPro" id="IPR000477">
    <property type="entry name" value="RT_dom"/>
</dbReference>
<dbReference type="Proteomes" id="UP000478052">
    <property type="component" value="Unassembled WGS sequence"/>
</dbReference>
<dbReference type="PANTHER" id="PTHR37984:SF5">
    <property type="entry name" value="PROTEIN NYNRIN-LIKE"/>
    <property type="match status" value="1"/>
</dbReference>
<dbReference type="PROSITE" id="PS50878">
    <property type="entry name" value="RT_POL"/>
    <property type="match status" value="1"/>
</dbReference>
<comment type="caution">
    <text evidence="6">The sequence shown here is derived from an EMBL/GenBank/DDBJ whole genome shotgun (WGS) entry which is preliminary data.</text>
</comment>
<sequence length="1120" mass="128149">MNKGLAAEICKKYGRPHDIFSNRIINIGDTIPITTENRLIFHLITKHHYYQKPKYNDIQTALSNLIKELYKSKQHKLATGLDKYNWSTIKQLILSKFSNTNIELTICDYEDHQVSNNYNTHPIEKDTSNTNNDDNNKNDYDTETILNFEHTNNKFYDYKPGENVPSDGNCGIYAICNALNDNKTNNITTIADLLDLLNLSMLPNYWWSDDELASIANYYNHDTYIYNDTNKTGTKTLKPTNKIPKEYIHIENILPLKNVINKLHSNDNKSNITQNNSNTDNYDNTITHTDKNNSYTLNNINDEQEKNIKQQITDIEGTLFSISPDLNLTQHNQVVKLLTEFKHIFITDASKLKPANKTPCTIKMKNNYSETKFNASHRVSPQQREELKIQIDKLLEAGIVKPIISKFAAPAFLVKKKDKGTFRLVVSYKELNDRVKCDQYPIPRTTDLLRALEGSQFFSSLDLNNGFFQIPVREEDQFKLAFTSAIGLMTFTRLPQGFKNSSAIFQRELNNAFAHLLYKSLIIYIDDLASYGTTFDQALNNLRETLKIIDEKNFSLKTKKCNFFHNTIELLGHKISINGIQPLNTNTKAIIEFNTPKNIKDLRSFIGMCSYYRKHIKNFAKIANPLMELIKKGLNKITWLDEHEKSFNLLKKYLTSEPLIAHFNNEKHVFLTIDASIMGLGAYIEQYDENNTLHPIGYASRKLLNSEKTYSSTTLELLGLCFGITYFREYLWGRKFTVFCDNISLQYYNNLKIPSARIARLTLKLLDYDFNIIYKKGKENKVADALSRNAINNINNITDLTNNNENLTNTYDIKREQEKEVFCTNIIKALNNEEVATSIQRKSRQFTIENNLLYYKQFTPPKGYTPILVIPKSLTTDIMKSYHDSPTAGHTGISRTIHKIKNKYYWPSLNKDTMNFIKSCYSCQINKRLNGKPIGQLNPIPLSERPLDRLTFDYLGPLTTSNNKKYILVAACNNTKYIFTKAVQSATAQSTVNFIIQIISQWGCFRQLSSDRGTHFKNTLVSDVCDNLGIKQILSTAYSPQTQGFRWALLTGGSGSRLPVFYSDSLGSSEEHQHRALGLVPILRPGTTQLSAAWVPCLPPGAVGWLLSSAGPTTTTFQPR</sequence>
<dbReference type="GO" id="GO:0003676">
    <property type="term" value="F:nucleic acid binding"/>
    <property type="evidence" value="ECO:0007669"/>
    <property type="project" value="InterPro"/>
</dbReference>
<dbReference type="GO" id="GO:0003964">
    <property type="term" value="F:RNA-directed DNA polymerase activity"/>
    <property type="evidence" value="ECO:0007669"/>
    <property type="project" value="UniProtKB-EC"/>
</dbReference>
<dbReference type="AlphaFoldDB" id="A0A6G0Y2T5"/>
<dbReference type="Gene3D" id="3.30.420.10">
    <property type="entry name" value="Ribonuclease H-like superfamily/Ribonuclease H"/>
    <property type="match status" value="1"/>
</dbReference>
<dbReference type="Pfam" id="PF17919">
    <property type="entry name" value="RT_RNaseH_2"/>
    <property type="match status" value="1"/>
</dbReference>
<accession>A0A6G0Y2T5</accession>
<dbReference type="PANTHER" id="PTHR37984">
    <property type="entry name" value="PROTEIN CBG26694"/>
    <property type="match status" value="1"/>
</dbReference>
<dbReference type="Gene3D" id="3.40.220.10">
    <property type="entry name" value="Leucine Aminopeptidase, subunit E, domain 1"/>
    <property type="match status" value="1"/>
</dbReference>
<evidence type="ECO:0000313" key="6">
    <source>
        <dbReference type="EMBL" id="KAF0748006.1"/>
    </source>
</evidence>
<dbReference type="InterPro" id="IPR043472">
    <property type="entry name" value="Macro_dom-like"/>
</dbReference>